<keyword evidence="5 9" id="KW-0812">Transmembrane</keyword>
<comment type="function">
    <text evidence="9">Part of the tripartite ATP-independent periplasmic (TRAP) transport system.</text>
</comment>
<accession>A0ABQ5URB8</accession>
<comment type="similarity">
    <text evidence="8 9">Belongs to the TRAP transporter small permease family.</text>
</comment>
<keyword evidence="3" id="KW-1003">Cell membrane</keyword>
<feature type="transmembrane region" description="Helical" evidence="9">
    <location>
        <begin position="124"/>
        <end position="142"/>
    </location>
</feature>
<reference evidence="11" key="1">
    <citation type="journal article" date="2014" name="Int. J. Syst. Evol. Microbiol.">
        <title>Complete genome of a new Firmicutes species belonging to the dominant human colonic microbiota ('Ruminococcus bicirculans') reveals two chromosomes and a selective capacity to utilize plant glucans.</title>
        <authorList>
            <consortium name="NISC Comparative Sequencing Program"/>
            <person name="Wegmann U."/>
            <person name="Louis P."/>
            <person name="Goesmann A."/>
            <person name="Henrissat B."/>
            <person name="Duncan S.H."/>
            <person name="Flint H.J."/>
        </authorList>
    </citation>
    <scope>NUCLEOTIDE SEQUENCE</scope>
    <source>
        <strain evidence="11">NBRC 107169</strain>
    </source>
</reference>
<evidence type="ECO:0000256" key="8">
    <source>
        <dbReference type="ARBA" id="ARBA00038436"/>
    </source>
</evidence>
<evidence type="ECO:0000256" key="2">
    <source>
        <dbReference type="ARBA" id="ARBA00022448"/>
    </source>
</evidence>
<evidence type="ECO:0000256" key="9">
    <source>
        <dbReference type="RuleBase" id="RU369079"/>
    </source>
</evidence>
<dbReference type="RefSeq" id="WP_284363368.1">
    <property type="nucleotide sequence ID" value="NZ_BSNI01000002.1"/>
</dbReference>
<name>A0ABQ5URB8_9HYPH</name>
<evidence type="ECO:0000313" key="12">
    <source>
        <dbReference type="Proteomes" id="UP001161405"/>
    </source>
</evidence>
<feature type="transmembrane region" description="Helical" evidence="9">
    <location>
        <begin position="12"/>
        <end position="30"/>
    </location>
</feature>
<gene>
    <name evidence="11" type="ORF">GCM10007879_15690</name>
</gene>
<evidence type="ECO:0000256" key="4">
    <source>
        <dbReference type="ARBA" id="ARBA00022519"/>
    </source>
</evidence>
<reference evidence="11" key="2">
    <citation type="submission" date="2023-01" db="EMBL/GenBank/DDBJ databases">
        <title>Draft genome sequence of Maritalea porphyrae strain NBRC 107169.</title>
        <authorList>
            <person name="Sun Q."/>
            <person name="Mori K."/>
        </authorList>
    </citation>
    <scope>NUCLEOTIDE SEQUENCE</scope>
    <source>
        <strain evidence="11">NBRC 107169</strain>
    </source>
</reference>
<feature type="domain" description="Tripartite ATP-independent periplasmic transporters DctQ component" evidence="10">
    <location>
        <begin position="21"/>
        <end position="145"/>
    </location>
</feature>
<protein>
    <recommendedName>
        <fullName evidence="9">TRAP transporter small permease protein</fullName>
    </recommendedName>
</protein>
<keyword evidence="12" id="KW-1185">Reference proteome</keyword>
<evidence type="ECO:0000256" key="5">
    <source>
        <dbReference type="ARBA" id="ARBA00022692"/>
    </source>
</evidence>
<dbReference type="InterPro" id="IPR055348">
    <property type="entry name" value="DctQ"/>
</dbReference>
<evidence type="ECO:0000256" key="3">
    <source>
        <dbReference type="ARBA" id="ARBA00022475"/>
    </source>
</evidence>
<dbReference type="Pfam" id="PF04290">
    <property type="entry name" value="DctQ"/>
    <property type="match status" value="1"/>
</dbReference>
<evidence type="ECO:0000256" key="1">
    <source>
        <dbReference type="ARBA" id="ARBA00004429"/>
    </source>
</evidence>
<comment type="subunit">
    <text evidence="9">The complex comprises the extracytoplasmic solute receptor protein and the two transmembrane proteins.</text>
</comment>
<dbReference type="PANTHER" id="PTHR35011:SF5">
    <property type="entry name" value="SIALIC ACID TRAP TRANSPORTER SMALL PERMEASE PROTEIN SIAQ"/>
    <property type="match status" value="1"/>
</dbReference>
<evidence type="ECO:0000259" key="10">
    <source>
        <dbReference type="Pfam" id="PF04290"/>
    </source>
</evidence>
<keyword evidence="4 9" id="KW-0997">Cell inner membrane</keyword>
<evidence type="ECO:0000313" key="11">
    <source>
        <dbReference type="EMBL" id="GLQ17320.1"/>
    </source>
</evidence>
<feature type="transmembrane region" description="Helical" evidence="9">
    <location>
        <begin position="83"/>
        <end position="104"/>
    </location>
</feature>
<evidence type="ECO:0000256" key="6">
    <source>
        <dbReference type="ARBA" id="ARBA00022989"/>
    </source>
</evidence>
<evidence type="ECO:0000256" key="7">
    <source>
        <dbReference type="ARBA" id="ARBA00023136"/>
    </source>
</evidence>
<sequence length="156" mass="17841">MKLNSRYSFEGIIASLIFIVLLLVVLLQILGRTNIVAGPVWTEELARWLWVWMAFLAIAEVERNDAQLNMGFITELFAKRVRIALFTLIDLVYLAVLCNLSWIGYKTVLRTLRNESVTLPTSDAALYASAFVASFFIIFRVLQRLNKRKNELLAEA</sequence>
<dbReference type="PANTHER" id="PTHR35011">
    <property type="entry name" value="2,3-DIKETO-L-GULONATE TRAP TRANSPORTER SMALL PERMEASE PROTEIN YIAM"/>
    <property type="match status" value="1"/>
</dbReference>
<feature type="transmembrane region" description="Helical" evidence="9">
    <location>
        <begin position="45"/>
        <end position="62"/>
    </location>
</feature>
<dbReference type="EMBL" id="BSNI01000002">
    <property type="protein sequence ID" value="GLQ17320.1"/>
    <property type="molecule type" value="Genomic_DNA"/>
</dbReference>
<keyword evidence="2 9" id="KW-0813">Transport</keyword>
<keyword evidence="7 9" id="KW-0472">Membrane</keyword>
<keyword evidence="6 9" id="KW-1133">Transmembrane helix</keyword>
<organism evidence="11 12">
    <name type="scientific">Maritalea porphyrae</name>
    <dbReference type="NCBI Taxonomy" id="880732"/>
    <lineage>
        <taxon>Bacteria</taxon>
        <taxon>Pseudomonadati</taxon>
        <taxon>Pseudomonadota</taxon>
        <taxon>Alphaproteobacteria</taxon>
        <taxon>Hyphomicrobiales</taxon>
        <taxon>Devosiaceae</taxon>
        <taxon>Maritalea</taxon>
    </lineage>
</organism>
<dbReference type="Proteomes" id="UP001161405">
    <property type="component" value="Unassembled WGS sequence"/>
</dbReference>
<comment type="caution">
    <text evidence="11">The sequence shown here is derived from an EMBL/GenBank/DDBJ whole genome shotgun (WGS) entry which is preliminary data.</text>
</comment>
<proteinExistence type="inferred from homology"/>
<dbReference type="InterPro" id="IPR007387">
    <property type="entry name" value="TRAP_DctQ"/>
</dbReference>
<comment type="subcellular location">
    <subcellularLocation>
        <location evidence="1 9">Cell inner membrane</location>
        <topology evidence="1 9">Multi-pass membrane protein</topology>
    </subcellularLocation>
</comment>